<comment type="caution">
    <text evidence="2">The sequence shown here is derived from an EMBL/GenBank/DDBJ whole genome shotgun (WGS) entry which is preliminary data.</text>
</comment>
<evidence type="ECO:0000313" key="3">
    <source>
        <dbReference type="EMBL" id="CAF4317660.1"/>
    </source>
</evidence>
<feature type="region of interest" description="Disordered" evidence="1">
    <location>
        <begin position="117"/>
        <end position="244"/>
    </location>
</feature>
<dbReference type="AlphaFoldDB" id="A0A817QFM2"/>
<dbReference type="Proteomes" id="UP000663833">
    <property type="component" value="Unassembled WGS sequence"/>
</dbReference>
<evidence type="ECO:0000313" key="2">
    <source>
        <dbReference type="EMBL" id="CAF3192744.1"/>
    </source>
</evidence>
<protein>
    <submittedName>
        <fullName evidence="2">Uncharacterized protein</fullName>
    </submittedName>
</protein>
<evidence type="ECO:0000256" key="1">
    <source>
        <dbReference type="SAM" id="MobiDB-lite"/>
    </source>
</evidence>
<feature type="compositionally biased region" description="Basic and acidic residues" evidence="1">
    <location>
        <begin position="327"/>
        <end position="340"/>
    </location>
</feature>
<feature type="compositionally biased region" description="Basic and acidic residues" evidence="1">
    <location>
        <begin position="168"/>
        <end position="182"/>
    </location>
</feature>
<sequence>MRVNKEFSHSGYRTHHGQKYDDRLKRRNRRYDDYRFRSNEESSLRTTLKSRRHRYGEYSTAPSNRKDNDQLSYYENHKSSSSSRFDHPTNNPEIYSPLLLVNQQNLYDGQHPDDLFYKASQSMPSRGLTSNYIDSERNRYSPPPPVSCSSTYRRESTHSSPSSYRNEYISRNEADQHTRNEYRSPTPPPVGPLPIRSSTVDSYKNVYRSNDYSNRSQQFNTESNRNNSSRAYHPIVPIQSSIHRSDSYRTSLAIRMSSHPPLSSSNAPSYVTHDQFAQSIPPMRGNDYRIRDYGMTTSIDHRQIVANDYCLSSSYRDRSNLKQRSRSNFDENEFQRPMRR</sequence>
<dbReference type="Proteomes" id="UP000663851">
    <property type="component" value="Unassembled WGS sequence"/>
</dbReference>
<reference evidence="2" key="1">
    <citation type="submission" date="2021-02" db="EMBL/GenBank/DDBJ databases">
        <authorList>
            <person name="Nowell W R."/>
        </authorList>
    </citation>
    <scope>NUCLEOTIDE SEQUENCE</scope>
</reference>
<accession>A0A817QFM2</accession>
<organism evidence="2 4">
    <name type="scientific">Rotaria socialis</name>
    <dbReference type="NCBI Taxonomy" id="392032"/>
    <lineage>
        <taxon>Eukaryota</taxon>
        <taxon>Metazoa</taxon>
        <taxon>Spiralia</taxon>
        <taxon>Gnathifera</taxon>
        <taxon>Rotifera</taxon>
        <taxon>Eurotatoria</taxon>
        <taxon>Bdelloidea</taxon>
        <taxon>Philodinida</taxon>
        <taxon>Philodinidae</taxon>
        <taxon>Rotaria</taxon>
    </lineage>
</organism>
<feature type="region of interest" description="Disordered" evidence="1">
    <location>
        <begin position="320"/>
        <end position="340"/>
    </location>
</feature>
<name>A0A817QFM2_9BILA</name>
<gene>
    <name evidence="3" type="ORF">HFQ381_LOCUS14609</name>
    <name evidence="2" type="ORF">LUA448_LOCUS1696</name>
</gene>
<evidence type="ECO:0000313" key="4">
    <source>
        <dbReference type="Proteomes" id="UP000663833"/>
    </source>
</evidence>
<dbReference type="EMBL" id="CAJOBO010000961">
    <property type="protein sequence ID" value="CAF4317660.1"/>
    <property type="molecule type" value="Genomic_DNA"/>
</dbReference>
<dbReference type="EMBL" id="CAJNYD010000044">
    <property type="protein sequence ID" value="CAF3192744.1"/>
    <property type="molecule type" value="Genomic_DNA"/>
</dbReference>
<proteinExistence type="predicted"/>
<feature type="compositionally biased region" description="Polar residues" evidence="1">
    <location>
        <begin position="196"/>
        <end position="230"/>
    </location>
</feature>
<feature type="region of interest" description="Disordered" evidence="1">
    <location>
        <begin position="1"/>
        <end position="26"/>
    </location>
</feature>
<feature type="region of interest" description="Disordered" evidence="1">
    <location>
        <begin position="39"/>
        <end position="70"/>
    </location>
</feature>
<feature type="compositionally biased region" description="Polar residues" evidence="1">
    <location>
        <begin position="119"/>
        <end position="133"/>
    </location>
</feature>